<protein>
    <submittedName>
        <fullName evidence="4">RlpA-like double-psi beta-barrel-protein domain-containing protein-containing protein</fullName>
    </submittedName>
</protein>
<accession>A0AAN7AF74</accession>
<dbReference type="PANTHER" id="PTHR31836">
    <property type="match status" value="1"/>
</dbReference>
<evidence type="ECO:0000313" key="5">
    <source>
        <dbReference type="Proteomes" id="UP001302126"/>
    </source>
</evidence>
<comment type="caution">
    <text evidence="4">The sequence shown here is derived from an EMBL/GenBank/DDBJ whole genome shotgun (WGS) entry which is preliminary data.</text>
</comment>
<keyword evidence="1 2" id="KW-0732">Signal</keyword>
<dbReference type="InterPro" id="IPR009009">
    <property type="entry name" value="RlpA-like_DPBB"/>
</dbReference>
<dbReference type="EMBL" id="MU864533">
    <property type="protein sequence ID" value="KAK4183652.1"/>
    <property type="molecule type" value="Genomic_DNA"/>
</dbReference>
<dbReference type="Proteomes" id="UP001302126">
    <property type="component" value="Unassembled WGS sequence"/>
</dbReference>
<feature type="chain" id="PRO_5043006285" evidence="2">
    <location>
        <begin position="22"/>
        <end position="141"/>
    </location>
</feature>
<dbReference type="InterPro" id="IPR036908">
    <property type="entry name" value="RlpA-like_sf"/>
</dbReference>
<reference evidence="4" key="2">
    <citation type="submission" date="2023-05" db="EMBL/GenBank/DDBJ databases">
        <authorList>
            <consortium name="Lawrence Berkeley National Laboratory"/>
            <person name="Steindorff A."/>
            <person name="Hensen N."/>
            <person name="Bonometti L."/>
            <person name="Westerberg I."/>
            <person name="Brannstrom I.O."/>
            <person name="Guillou S."/>
            <person name="Cros-Aarteil S."/>
            <person name="Calhoun S."/>
            <person name="Haridas S."/>
            <person name="Kuo A."/>
            <person name="Mondo S."/>
            <person name="Pangilinan J."/>
            <person name="Riley R."/>
            <person name="Labutti K."/>
            <person name="Andreopoulos B."/>
            <person name="Lipzen A."/>
            <person name="Chen C."/>
            <person name="Yanf M."/>
            <person name="Daum C."/>
            <person name="Ng V."/>
            <person name="Clum A."/>
            <person name="Ohm R."/>
            <person name="Martin F."/>
            <person name="Silar P."/>
            <person name="Natvig D."/>
            <person name="Lalanne C."/>
            <person name="Gautier V."/>
            <person name="Ament-Velasquez S.L."/>
            <person name="Kruys A."/>
            <person name="Hutchinson M.I."/>
            <person name="Powell A.J."/>
            <person name="Barry K."/>
            <person name="Miller A.N."/>
            <person name="Grigoriev I.V."/>
            <person name="Debuchy R."/>
            <person name="Gladieux P."/>
            <person name="Thoren M.H."/>
            <person name="Johannesson H."/>
        </authorList>
    </citation>
    <scope>NUCLEOTIDE SEQUENCE</scope>
    <source>
        <strain evidence="4">PSN309</strain>
    </source>
</reference>
<evidence type="ECO:0000313" key="4">
    <source>
        <dbReference type="EMBL" id="KAK4183652.1"/>
    </source>
</evidence>
<evidence type="ECO:0000256" key="2">
    <source>
        <dbReference type="SAM" id="SignalP"/>
    </source>
</evidence>
<feature type="signal peptide" evidence="2">
    <location>
        <begin position="1"/>
        <end position="21"/>
    </location>
</feature>
<gene>
    <name evidence="4" type="ORF">QBC35DRAFT_542643</name>
</gene>
<dbReference type="Pfam" id="PF03330">
    <property type="entry name" value="DPBB_1"/>
    <property type="match status" value="1"/>
</dbReference>
<dbReference type="CDD" id="cd22191">
    <property type="entry name" value="DPBB_RlpA_EXP_N-like"/>
    <property type="match status" value="1"/>
</dbReference>
<reference evidence="4" key="1">
    <citation type="journal article" date="2023" name="Mol. Phylogenet. Evol.">
        <title>Genome-scale phylogeny and comparative genomics of the fungal order Sordariales.</title>
        <authorList>
            <person name="Hensen N."/>
            <person name="Bonometti L."/>
            <person name="Westerberg I."/>
            <person name="Brannstrom I.O."/>
            <person name="Guillou S."/>
            <person name="Cros-Aarteil S."/>
            <person name="Calhoun S."/>
            <person name="Haridas S."/>
            <person name="Kuo A."/>
            <person name="Mondo S."/>
            <person name="Pangilinan J."/>
            <person name="Riley R."/>
            <person name="LaButti K."/>
            <person name="Andreopoulos B."/>
            <person name="Lipzen A."/>
            <person name="Chen C."/>
            <person name="Yan M."/>
            <person name="Daum C."/>
            <person name="Ng V."/>
            <person name="Clum A."/>
            <person name="Steindorff A."/>
            <person name="Ohm R.A."/>
            <person name="Martin F."/>
            <person name="Silar P."/>
            <person name="Natvig D.O."/>
            <person name="Lalanne C."/>
            <person name="Gautier V."/>
            <person name="Ament-Velasquez S.L."/>
            <person name="Kruys A."/>
            <person name="Hutchinson M.I."/>
            <person name="Powell A.J."/>
            <person name="Barry K."/>
            <person name="Miller A.N."/>
            <person name="Grigoriev I.V."/>
            <person name="Debuchy R."/>
            <person name="Gladieux P."/>
            <person name="Hiltunen Thoren M."/>
            <person name="Johannesson H."/>
        </authorList>
    </citation>
    <scope>NUCLEOTIDE SEQUENCE</scope>
    <source>
        <strain evidence="4">PSN309</strain>
    </source>
</reference>
<dbReference type="SUPFAM" id="SSF50685">
    <property type="entry name" value="Barwin-like endoglucanases"/>
    <property type="match status" value="1"/>
</dbReference>
<dbReference type="Gene3D" id="2.40.40.10">
    <property type="entry name" value="RlpA-like domain"/>
    <property type="match status" value="1"/>
</dbReference>
<feature type="domain" description="RlpA-like protein double-psi beta-barrel" evidence="3">
    <location>
        <begin position="87"/>
        <end position="135"/>
    </location>
</feature>
<sequence>MYFSKTAILSALLSALQLSAAAPSQHPSGTTATLVARQVRSGKITFYEPGLGSCGLTSSGSDLVAAIGKSLFDASTVNGNPNNNPLCGKKIRVTVGGKSVEVTAVDSCPACTENDLDLSPAAFNQLADPAEGKVAASWEFI</sequence>
<proteinExistence type="predicted"/>
<keyword evidence="5" id="KW-1185">Reference proteome</keyword>
<dbReference type="PANTHER" id="PTHR31836:SF28">
    <property type="entry name" value="SRCR DOMAIN-CONTAINING PROTEIN-RELATED"/>
    <property type="match status" value="1"/>
</dbReference>
<dbReference type="AlphaFoldDB" id="A0AAN7AF74"/>
<name>A0AAN7AF74_9PEZI</name>
<evidence type="ECO:0000259" key="3">
    <source>
        <dbReference type="Pfam" id="PF03330"/>
    </source>
</evidence>
<organism evidence="4 5">
    <name type="scientific">Podospora australis</name>
    <dbReference type="NCBI Taxonomy" id="1536484"/>
    <lineage>
        <taxon>Eukaryota</taxon>
        <taxon>Fungi</taxon>
        <taxon>Dikarya</taxon>
        <taxon>Ascomycota</taxon>
        <taxon>Pezizomycotina</taxon>
        <taxon>Sordariomycetes</taxon>
        <taxon>Sordariomycetidae</taxon>
        <taxon>Sordariales</taxon>
        <taxon>Podosporaceae</taxon>
        <taxon>Podospora</taxon>
    </lineage>
</organism>
<evidence type="ECO:0000256" key="1">
    <source>
        <dbReference type="ARBA" id="ARBA00022729"/>
    </source>
</evidence>
<dbReference type="InterPro" id="IPR051477">
    <property type="entry name" value="Expansin_CellWall"/>
</dbReference>